<dbReference type="InterPro" id="IPR000531">
    <property type="entry name" value="Beta-barrel_TonB"/>
</dbReference>
<dbReference type="InterPro" id="IPR012910">
    <property type="entry name" value="Plug_dom"/>
</dbReference>
<dbReference type="Pfam" id="PF00593">
    <property type="entry name" value="TonB_dep_Rec_b-barrel"/>
    <property type="match status" value="1"/>
</dbReference>
<evidence type="ECO:0000313" key="20">
    <source>
        <dbReference type="Proteomes" id="UP001501627"/>
    </source>
</evidence>
<keyword evidence="5" id="KW-0410">Iron transport</keyword>
<organism evidence="19 20">
    <name type="scientific">Comamonas faecalis</name>
    <dbReference type="NCBI Taxonomy" id="1387849"/>
    <lineage>
        <taxon>Bacteria</taxon>
        <taxon>Pseudomonadati</taxon>
        <taxon>Pseudomonadota</taxon>
        <taxon>Betaproteobacteria</taxon>
        <taxon>Burkholderiales</taxon>
        <taxon>Comamonadaceae</taxon>
        <taxon>Comamonas</taxon>
    </lineage>
</organism>
<dbReference type="CDD" id="cd01347">
    <property type="entry name" value="ligand_gated_channel"/>
    <property type="match status" value="1"/>
</dbReference>
<sequence>MQLKQLCAAAGWPLGAMLCGLLWAQGAAAQQTAAQDGAGTLPAMTVRSVLTPTTAEKAPASVTVVDGEQLRERQWQVNLSESLGNVPGLLIQNRQNYAQDLQMSIRGHGARSTFGVRGIQVYLDGIPATMPDGQGQTNHIDLSSLERLEVLRGPYSTLYGNASGGAIQAFTERGEGPPKLGSSFAMGSNGQKRLGLKASGERAGVGYTVSASRFLTDGYRPQTAADKNLLNARLDFGSSADSHWTLVASHVDIDAKDAGGVTPADWAANHRAVAAGSLQYNTRKSQRQTQAGLIHEHRVSASDQLRLMVYGGHRAITQYQSIPKAAQAPATHAGGVIDMQRDYGGLDARWTHQQGSVDWVLGLAANQVRENRKGYENFVGSELGIKGNLRRDERNRLSSVDPYAQASWAFAPRWTLDAGLRWSNVRFDSRDRYIVGANGDDSGKTKFHRLLPMASLQHQLDEGTQVYASVASGFETPTFNELSYRQGGLPGLNFALRPARSTSAELGLRQRWRGAHWHGNWSAALFRTGTKDEIVVATNSGGRSTYQNAGRTRRQGVELASTTWMGPQWRLETALTLLDARLRDGFCNAAGANCVSAGNRLAGTARYQAFAGLYWQPAAAWNLGLDWRQVGPVTANDANSVQAPGYGVASLSGEYLRDIGAWAFKAFARVDNLLDRQYVGSVIVNEGNGRYYEAAPGRQWMAGVSLAYRF</sequence>
<dbReference type="PANTHER" id="PTHR32552:SF68">
    <property type="entry name" value="FERRICHROME OUTER MEMBRANE TRANSPORTER_PHAGE RECEPTOR"/>
    <property type="match status" value="1"/>
</dbReference>
<accession>A0ABP7RXA0</accession>
<dbReference type="PROSITE" id="PS52016">
    <property type="entry name" value="TONB_DEPENDENT_REC_3"/>
    <property type="match status" value="1"/>
</dbReference>
<evidence type="ECO:0000256" key="8">
    <source>
        <dbReference type="ARBA" id="ARBA00023004"/>
    </source>
</evidence>
<proteinExistence type="inferred from homology"/>
<evidence type="ECO:0000256" key="16">
    <source>
        <dbReference type="SAM" id="SignalP"/>
    </source>
</evidence>
<evidence type="ECO:0000313" key="19">
    <source>
        <dbReference type="EMBL" id="GAA4003577.1"/>
    </source>
</evidence>
<evidence type="ECO:0000256" key="1">
    <source>
        <dbReference type="ARBA" id="ARBA00004571"/>
    </source>
</evidence>
<keyword evidence="7 16" id="KW-0732">Signal</keyword>
<keyword evidence="11 14" id="KW-0472">Membrane</keyword>
<dbReference type="Gene3D" id="2.170.130.10">
    <property type="entry name" value="TonB-dependent receptor, plug domain"/>
    <property type="match status" value="1"/>
</dbReference>
<evidence type="ECO:0000256" key="9">
    <source>
        <dbReference type="ARBA" id="ARBA00023065"/>
    </source>
</evidence>
<comment type="similarity">
    <text evidence="2 14 15">Belongs to the TonB-dependent receptor family.</text>
</comment>
<feature type="domain" description="TonB-dependent receptor-like beta-barrel" evidence="17">
    <location>
        <begin position="227"/>
        <end position="673"/>
    </location>
</feature>
<feature type="domain" description="TonB-dependent receptor plug" evidence="18">
    <location>
        <begin position="56"/>
        <end position="165"/>
    </location>
</feature>
<comment type="caution">
    <text evidence="19">The sequence shown here is derived from an EMBL/GenBank/DDBJ whole genome shotgun (WGS) entry which is preliminary data.</text>
</comment>
<evidence type="ECO:0000256" key="7">
    <source>
        <dbReference type="ARBA" id="ARBA00022729"/>
    </source>
</evidence>
<dbReference type="InterPro" id="IPR039426">
    <property type="entry name" value="TonB-dep_rcpt-like"/>
</dbReference>
<protein>
    <submittedName>
        <fullName evidence="19">TonB-dependent receptor</fullName>
    </submittedName>
</protein>
<evidence type="ECO:0000256" key="5">
    <source>
        <dbReference type="ARBA" id="ARBA00022496"/>
    </source>
</evidence>
<dbReference type="Gene3D" id="2.40.170.20">
    <property type="entry name" value="TonB-dependent receptor, beta-barrel domain"/>
    <property type="match status" value="1"/>
</dbReference>
<keyword evidence="12 19" id="KW-0675">Receptor</keyword>
<name>A0ABP7RXA0_9BURK</name>
<evidence type="ECO:0000256" key="13">
    <source>
        <dbReference type="ARBA" id="ARBA00023237"/>
    </source>
</evidence>
<evidence type="ECO:0000256" key="15">
    <source>
        <dbReference type="RuleBase" id="RU003357"/>
    </source>
</evidence>
<evidence type="ECO:0000256" key="4">
    <source>
        <dbReference type="ARBA" id="ARBA00022452"/>
    </source>
</evidence>
<comment type="subcellular location">
    <subcellularLocation>
        <location evidence="1 14">Cell outer membrane</location>
        <topology evidence="1 14">Multi-pass membrane protein</topology>
    </subcellularLocation>
</comment>
<dbReference type="RefSeq" id="WP_103044603.1">
    <property type="nucleotide sequence ID" value="NZ_BAABBP010000035.1"/>
</dbReference>
<keyword evidence="10 15" id="KW-0798">TonB box</keyword>
<keyword evidence="8" id="KW-0408">Iron</keyword>
<keyword evidence="3 14" id="KW-0813">Transport</keyword>
<evidence type="ECO:0000259" key="18">
    <source>
        <dbReference type="Pfam" id="PF07715"/>
    </source>
</evidence>
<dbReference type="InterPro" id="IPR037066">
    <property type="entry name" value="Plug_dom_sf"/>
</dbReference>
<evidence type="ECO:0000259" key="17">
    <source>
        <dbReference type="Pfam" id="PF00593"/>
    </source>
</evidence>
<keyword evidence="9" id="KW-0406">Ion transport</keyword>
<dbReference type="EMBL" id="BAABBP010000035">
    <property type="protein sequence ID" value="GAA4003577.1"/>
    <property type="molecule type" value="Genomic_DNA"/>
</dbReference>
<dbReference type="SUPFAM" id="SSF56935">
    <property type="entry name" value="Porins"/>
    <property type="match status" value="1"/>
</dbReference>
<dbReference type="PANTHER" id="PTHR32552">
    <property type="entry name" value="FERRICHROME IRON RECEPTOR-RELATED"/>
    <property type="match status" value="1"/>
</dbReference>
<evidence type="ECO:0000256" key="12">
    <source>
        <dbReference type="ARBA" id="ARBA00023170"/>
    </source>
</evidence>
<keyword evidence="6 14" id="KW-0812">Transmembrane</keyword>
<feature type="chain" id="PRO_5047043717" evidence="16">
    <location>
        <begin position="30"/>
        <end position="710"/>
    </location>
</feature>
<evidence type="ECO:0000256" key="3">
    <source>
        <dbReference type="ARBA" id="ARBA00022448"/>
    </source>
</evidence>
<feature type="signal peptide" evidence="16">
    <location>
        <begin position="1"/>
        <end position="29"/>
    </location>
</feature>
<evidence type="ECO:0000256" key="2">
    <source>
        <dbReference type="ARBA" id="ARBA00009810"/>
    </source>
</evidence>
<keyword evidence="4 14" id="KW-1134">Transmembrane beta strand</keyword>
<gene>
    <name evidence="19" type="ORF">GCM10022279_29360</name>
</gene>
<dbReference type="Pfam" id="PF07715">
    <property type="entry name" value="Plug"/>
    <property type="match status" value="1"/>
</dbReference>
<dbReference type="InterPro" id="IPR036942">
    <property type="entry name" value="Beta-barrel_TonB_sf"/>
</dbReference>
<keyword evidence="20" id="KW-1185">Reference proteome</keyword>
<dbReference type="Proteomes" id="UP001501627">
    <property type="component" value="Unassembled WGS sequence"/>
</dbReference>
<reference evidence="20" key="1">
    <citation type="journal article" date="2019" name="Int. J. Syst. Evol. Microbiol.">
        <title>The Global Catalogue of Microorganisms (GCM) 10K type strain sequencing project: providing services to taxonomists for standard genome sequencing and annotation.</title>
        <authorList>
            <consortium name="The Broad Institute Genomics Platform"/>
            <consortium name="The Broad Institute Genome Sequencing Center for Infectious Disease"/>
            <person name="Wu L."/>
            <person name="Ma J."/>
        </authorList>
    </citation>
    <scope>NUCLEOTIDE SEQUENCE [LARGE SCALE GENOMIC DNA]</scope>
    <source>
        <strain evidence="20">JCM 17561</strain>
    </source>
</reference>
<keyword evidence="13 14" id="KW-0998">Cell outer membrane</keyword>
<evidence type="ECO:0000256" key="6">
    <source>
        <dbReference type="ARBA" id="ARBA00022692"/>
    </source>
</evidence>
<evidence type="ECO:0000256" key="14">
    <source>
        <dbReference type="PROSITE-ProRule" id="PRU01360"/>
    </source>
</evidence>
<evidence type="ECO:0000256" key="11">
    <source>
        <dbReference type="ARBA" id="ARBA00023136"/>
    </source>
</evidence>
<evidence type="ECO:0000256" key="10">
    <source>
        <dbReference type="ARBA" id="ARBA00023077"/>
    </source>
</evidence>